<dbReference type="Gene3D" id="3.30.2010.10">
    <property type="entry name" value="Metalloproteases ('zincins'), catalytic domain"/>
    <property type="match status" value="1"/>
</dbReference>
<protein>
    <recommendedName>
        <fullName evidence="12">Protease HtpX homolog</fullName>
        <ecNumber evidence="12">3.4.24.-</ecNumber>
    </recommendedName>
</protein>
<keyword evidence="7 12" id="KW-0378">Hydrolase</keyword>
<dbReference type="PANTHER" id="PTHR43221:SF1">
    <property type="entry name" value="PROTEASE HTPX"/>
    <property type="match status" value="1"/>
</dbReference>
<comment type="caution">
    <text evidence="14">The sequence shown here is derived from an EMBL/GenBank/DDBJ whole genome shotgun (WGS) entry which is preliminary data.</text>
</comment>
<feature type="binding site" evidence="12">
    <location>
        <position position="201"/>
    </location>
    <ligand>
        <name>Zn(2+)</name>
        <dbReference type="ChEBI" id="CHEBI:29105"/>
        <note>catalytic</note>
    </ligand>
</feature>
<evidence type="ECO:0000256" key="11">
    <source>
        <dbReference type="ARBA" id="ARBA00023136"/>
    </source>
</evidence>
<evidence type="ECO:0000256" key="4">
    <source>
        <dbReference type="ARBA" id="ARBA00022670"/>
    </source>
</evidence>
<feature type="transmembrane region" description="Helical" evidence="12">
    <location>
        <begin position="140"/>
        <end position="163"/>
    </location>
</feature>
<evidence type="ECO:0000259" key="13">
    <source>
        <dbReference type="Pfam" id="PF01435"/>
    </source>
</evidence>
<keyword evidence="3 12" id="KW-1003">Cell membrane</keyword>
<sequence length="300" mass="31908">MPIVGEATNRFSDWLWSTCGPRWLGRGPGLIIATTLSLAMNGAAYFWSDKLALRAMAARPVAEWQAPELHATVRELATAAGQPLPRLYISPIAQPNAFATGRSPRHAAVCVTEGVLRLLSRRELRAVLGHELSHVYNRDILISSVAGALAGIITSLANLALFLPLGADDEEAPNPLAALLMMVLGPVAAGLIQLAISRSREYEADADGAHLSGDPLALASALDKIERGAQRLPLPSDGPHASQAHLMIANPLTGDGLAALFRTHPPTADRIRRLREIAGLPVHGGGRKSRISPLRFETTG</sequence>
<feature type="active site" evidence="12">
    <location>
        <position position="131"/>
    </location>
</feature>
<evidence type="ECO:0000313" key="15">
    <source>
        <dbReference type="Proteomes" id="UP000649573"/>
    </source>
</evidence>
<comment type="subcellular location">
    <subcellularLocation>
        <location evidence="1 12">Cell membrane</location>
        <topology evidence="1 12">Multi-pass membrane protein</topology>
    </subcellularLocation>
</comment>
<evidence type="ECO:0000256" key="10">
    <source>
        <dbReference type="ARBA" id="ARBA00023049"/>
    </source>
</evidence>
<evidence type="ECO:0000256" key="9">
    <source>
        <dbReference type="ARBA" id="ARBA00022989"/>
    </source>
</evidence>
<keyword evidence="5 12" id="KW-0812">Transmembrane</keyword>
<dbReference type="Proteomes" id="UP000649573">
    <property type="component" value="Unassembled WGS sequence"/>
</dbReference>
<evidence type="ECO:0000256" key="6">
    <source>
        <dbReference type="ARBA" id="ARBA00022723"/>
    </source>
</evidence>
<gene>
    <name evidence="14" type="primary">htpX2</name>
    <name evidence="12" type="synonym">htpX</name>
    <name evidence="14" type="ORF">GCM10010178_49780</name>
</gene>
<dbReference type="PANTHER" id="PTHR43221">
    <property type="entry name" value="PROTEASE HTPX"/>
    <property type="match status" value="1"/>
</dbReference>
<dbReference type="EC" id="3.4.24.-" evidence="12"/>
<keyword evidence="15" id="KW-1185">Reference proteome</keyword>
<name>A0ABQ2US77_9PSEU</name>
<evidence type="ECO:0000313" key="14">
    <source>
        <dbReference type="EMBL" id="GGU51032.1"/>
    </source>
</evidence>
<evidence type="ECO:0000256" key="12">
    <source>
        <dbReference type="HAMAP-Rule" id="MF_00188"/>
    </source>
</evidence>
<keyword evidence="11 12" id="KW-0472">Membrane</keyword>
<keyword evidence="10 12" id="KW-0482">Metalloprotease</keyword>
<evidence type="ECO:0000256" key="1">
    <source>
        <dbReference type="ARBA" id="ARBA00004651"/>
    </source>
</evidence>
<evidence type="ECO:0000256" key="3">
    <source>
        <dbReference type="ARBA" id="ARBA00022475"/>
    </source>
</evidence>
<proteinExistence type="inferred from homology"/>
<organism evidence="14 15">
    <name type="scientific">Lentzea flava</name>
    <dbReference type="NCBI Taxonomy" id="103732"/>
    <lineage>
        <taxon>Bacteria</taxon>
        <taxon>Bacillati</taxon>
        <taxon>Actinomycetota</taxon>
        <taxon>Actinomycetes</taxon>
        <taxon>Pseudonocardiales</taxon>
        <taxon>Pseudonocardiaceae</taxon>
        <taxon>Lentzea</taxon>
    </lineage>
</organism>
<dbReference type="GO" id="GO:0008233">
    <property type="term" value="F:peptidase activity"/>
    <property type="evidence" value="ECO:0007669"/>
    <property type="project" value="UniProtKB-KW"/>
</dbReference>
<comment type="similarity">
    <text evidence="2 12">Belongs to the peptidase M48B family.</text>
</comment>
<comment type="cofactor">
    <cofactor evidence="12">
        <name>Zn(2+)</name>
        <dbReference type="ChEBI" id="CHEBI:29105"/>
    </cofactor>
    <text evidence="12">Binds 1 zinc ion per subunit.</text>
</comment>
<evidence type="ECO:0000256" key="5">
    <source>
        <dbReference type="ARBA" id="ARBA00022692"/>
    </source>
</evidence>
<feature type="binding site" evidence="12">
    <location>
        <position position="134"/>
    </location>
    <ligand>
        <name>Zn(2+)</name>
        <dbReference type="ChEBI" id="CHEBI:29105"/>
        <note>catalytic</note>
    </ligand>
</feature>
<feature type="transmembrane region" description="Helical" evidence="12">
    <location>
        <begin position="175"/>
        <end position="196"/>
    </location>
</feature>
<dbReference type="HAMAP" id="MF_00188">
    <property type="entry name" value="Pept_M48_protease_HtpX"/>
    <property type="match status" value="1"/>
</dbReference>
<keyword evidence="8 12" id="KW-0862">Zinc</keyword>
<reference evidence="15" key="1">
    <citation type="journal article" date="2019" name="Int. J. Syst. Evol. Microbiol.">
        <title>The Global Catalogue of Microorganisms (GCM) 10K type strain sequencing project: providing services to taxonomists for standard genome sequencing and annotation.</title>
        <authorList>
            <consortium name="The Broad Institute Genomics Platform"/>
            <consortium name="The Broad Institute Genome Sequencing Center for Infectious Disease"/>
            <person name="Wu L."/>
            <person name="Ma J."/>
        </authorList>
    </citation>
    <scope>NUCLEOTIDE SEQUENCE [LARGE SCALE GENOMIC DNA]</scope>
    <source>
        <strain evidence="15">JCM 3296</strain>
    </source>
</reference>
<evidence type="ECO:0000256" key="2">
    <source>
        <dbReference type="ARBA" id="ARBA00009779"/>
    </source>
</evidence>
<dbReference type="GO" id="GO:0006508">
    <property type="term" value="P:proteolysis"/>
    <property type="evidence" value="ECO:0007669"/>
    <property type="project" value="UniProtKB-KW"/>
</dbReference>
<evidence type="ECO:0000256" key="8">
    <source>
        <dbReference type="ARBA" id="ARBA00022833"/>
    </source>
</evidence>
<dbReference type="InterPro" id="IPR001915">
    <property type="entry name" value="Peptidase_M48"/>
</dbReference>
<accession>A0ABQ2US77</accession>
<dbReference type="EMBL" id="BMRE01000023">
    <property type="protein sequence ID" value="GGU51032.1"/>
    <property type="molecule type" value="Genomic_DNA"/>
</dbReference>
<dbReference type="InterPro" id="IPR022919">
    <property type="entry name" value="Pept_M48_protease_HtpX"/>
</dbReference>
<feature type="transmembrane region" description="Helical" evidence="12">
    <location>
        <begin position="30"/>
        <end position="47"/>
    </location>
</feature>
<keyword evidence="4 12" id="KW-0645">Protease</keyword>
<feature type="binding site" evidence="12">
    <location>
        <position position="130"/>
    </location>
    <ligand>
        <name>Zn(2+)</name>
        <dbReference type="ChEBI" id="CHEBI:29105"/>
        <note>catalytic</note>
    </ligand>
</feature>
<keyword evidence="9 12" id="KW-1133">Transmembrane helix</keyword>
<keyword evidence="6 12" id="KW-0479">Metal-binding</keyword>
<feature type="domain" description="Peptidase M48" evidence="13">
    <location>
        <begin position="64"/>
        <end position="277"/>
    </location>
</feature>
<dbReference type="InterPro" id="IPR050083">
    <property type="entry name" value="HtpX_protease"/>
</dbReference>
<evidence type="ECO:0000256" key="7">
    <source>
        <dbReference type="ARBA" id="ARBA00022801"/>
    </source>
</evidence>
<dbReference type="Pfam" id="PF01435">
    <property type="entry name" value="Peptidase_M48"/>
    <property type="match status" value="1"/>
</dbReference>